<sequence>MITTTSESIANHEIEETLGIVSGNVVQSKHIGRDTMATIKSLFGGELRGYTEMMNEARERALSRMSFEAKQLGADAVINVRFTSSAIITGASEVMAYGTAVKFRT</sequence>
<accession>A0ABY5LJM9</accession>
<comment type="similarity">
    <text evidence="1 2">Belongs to the UPF0145 family.</text>
</comment>
<evidence type="ECO:0000313" key="3">
    <source>
        <dbReference type="EMBL" id="UUM32278.1"/>
    </source>
</evidence>
<evidence type="ECO:0000313" key="4">
    <source>
        <dbReference type="Proteomes" id="UP001058602"/>
    </source>
</evidence>
<dbReference type="EMBL" id="CP102097">
    <property type="protein sequence ID" value="UUM32278.1"/>
    <property type="molecule type" value="Genomic_DNA"/>
</dbReference>
<dbReference type="HAMAP" id="MF_00338">
    <property type="entry name" value="UPF0145"/>
    <property type="match status" value="1"/>
</dbReference>
<dbReference type="Proteomes" id="UP001058602">
    <property type="component" value="Chromosome 2"/>
</dbReference>
<dbReference type="SUPFAM" id="SSF117782">
    <property type="entry name" value="YbjQ-like"/>
    <property type="match status" value="1"/>
</dbReference>
<dbReference type="Gene3D" id="3.30.110.70">
    <property type="entry name" value="Hypothetical protein apc22750. Chain B"/>
    <property type="match status" value="1"/>
</dbReference>
<dbReference type="RefSeq" id="WP_257085940.1">
    <property type="nucleotide sequence ID" value="NZ_CP102097.1"/>
</dbReference>
<protein>
    <recommendedName>
        <fullName evidence="2">UPF0145 protein NP165_18515</fullName>
    </recommendedName>
</protein>
<organism evidence="3 4">
    <name type="scientific">Vibrio japonicus</name>
    <dbReference type="NCBI Taxonomy" id="1824638"/>
    <lineage>
        <taxon>Bacteria</taxon>
        <taxon>Pseudomonadati</taxon>
        <taxon>Pseudomonadota</taxon>
        <taxon>Gammaproteobacteria</taxon>
        <taxon>Vibrionales</taxon>
        <taxon>Vibrionaceae</taxon>
        <taxon>Vibrio</taxon>
    </lineage>
</organism>
<dbReference type="InterPro" id="IPR002765">
    <property type="entry name" value="UPF0145_YbjQ-like"/>
</dbReference>
<dbReference type="InterPro" id="IPR035439">
    <property type="entry name" value="UPF0145_dom_sf"/>
</dbReference>
<reference evidence="3" key="1">
    <citation type="submission" date="2022-07" db="EMBL/GenBank/DDBJ databases">
        <title>Complete genome of Vibrio japonicus strain JCM 31412T and phylogenomic assessment of the Nereis clade of the genus Vibrio.</title>
        <authorList>
            <person name="Shlafstein M.D."/>
            <person name="Emsley S.A."/>
            <person name="Ushijima B."/>
            <person name="Videau P."/>
            <person name="Saw J.H."/>
        </authorList>
    </citation>
    <scope>NUCLEOTIDE SEQUENCE</scope>
    <source>
        <strain evidence="3">JCM 31412</strain>
    </source>
</reference>
<evidence type="ECO:0000256" key="1">
    <source>
        <dbReference type="ARBA" id="ARBA00010751"/>
    </source>
</evidence>
<proteinExistence type="inferred from homology"/>
<evidence type="ECO:0000256" key="2">
    <source>
        <dbReference type="HAMAP-Rule" id="MF_00338"/>
    </source>
</evidence>
<keyword evidence="4" id="KW-1185">Reference proteome</keyword>
<name>A0ABY5LJM9_9VIBR</name>
<dbReference type="PANTHER" id="PTHR34068:SF2">
    <property type="entry name" value="UPF0145 PROTEIN SCO3412"/>
    <property type="match status" value="1"/>
</dbReference>
<dbReference type="Pfam" id="PF01906">
    <property type="entry name" value="YbjQ_1"/>
    <property type="match status" value="1"/>
</dbReference>
<dbReference type="PANTHER" id="PTHR34068">
    <property type="entry name" value="UPF0145 PROTEIN YBJQ"/>
    <property type="match status" value="1"/>
</dbReference>
<gene>
    <name evidence="3" type="ORF">NP165_18515</name>
</gene>